<dbReference type="EMBL" id="CP011129">
    <property type="protein sequence ID" value="ALN79469.1"/>
    <property type="molecule type" value="Genomic_DNA"/>
</dbReference>
<organism evidence="1 2">
    <name type="scientific">Lysobacter antibioticus</name>
    <dbReference type="NCBI Taxonomy" id="84531"/>
    <lineage>
        <taxon>Bacteria</taxon>
        <taxon>Pseudomonadati</taxon>
        <taxon>Pseudomonadota</taxon>
        <taxon>Gammaproteobacteria</taxon>
        <taxon>Lysobacterales</taxon>
        <taxon>Lysobacteraceae</taxon>
        <taxon>Lysobacter</taxon>
    </lineage>
</organism>
<dbReference type="Proteomes" id="UP000060787">
    <property type="component" value="Chromosome"/>
</dbReference>
<sequence>MSNQVVQFQPAVENYGSRSLTAADVRAQVNLVQDVMREVMIEGTHYGKIPGTNGKSLWKAGAEKLMATFRLGAKPRVEDMSQGGEIHYRVFVSLVTANGDFVGEGLGECSSQEDKYAWRAAVNQKEFDATPENRRRIKFTRNNGDVKQVRTNPADVGNTILKMAKKRAQVDAVITATAASDIFTQDIEDLPDEVVAELIGQSMPRASAAAAAAVQQIVPDDSPERAAALREAEETARKGAAAFNAMWKEWPREKRVLVTDQMTAFKNLADGADARAQDEADMAQESE</sequence>
<reference evidence="1 2" key="1">
    <citation type="journal article" date="2015" name="BMC Genomics">
        <title>Comparative genomics and metabolic profiling of the genus Lysobacter.</title>
        <authorList>
            <person name="de Bruijn I."/>
            <person name="Cheng X."/>
            <person name="de Jager V."/>
            <person name="Exposito R.G."/>
            <person name="Watrous J."/>
            <person name="Patel N."/>
            <person name="Postma J."/>
            <person name="Dorrestein P.C."/>
            <person name="Kobayashi D."/>
            <person name="Raaijmakers J.M."/>
        </authorList>
    </citation>
    <scope>NUCLEOTIDE SEQUENCE [LARGE SCALE GENOMIC DNA]</scope>
    <source>
        <strain evidence="1 2">76</strain>
    </source>
</reference>
<accession>A0A0S2F7Q1</accession>
<name>A0A0S2F7Q1_LYSAN</name>
<dbReference type="RefSeq" id="WP_057917050.1">
    <property type="nucleotide sequence ID" value="NZ_CP011129.1"/>
</dbReference>
<evidence type="ECO:0000313" key="1">
    <source>
        <dbReference type="EMBL" id="ALN79469.1"/>
    </source>
</evidence>
<proteinExistence type="predicted"/>
<dbReference type="AlphaFoldDB" id="A0A0S2F7Q1"/>
<evidence type="ECO:0000313" key="2">
    <source>
        <dbReference type="Proteomes" id="UP000060787"/>
    </source>
</evidence>
<gene>
    <name evidence="1" type="ORF">LA76x_1312</name>
</gene>
<protein>
    <submittedName>
        <fullName evidence="1">Uncharacterized protein</fullName>
    </submittedName>
</protein>
<dbReference type="PATRIC" id="fig|84531.8.peg.1338"/>
<keyword evidence="2" id="KW-1185">Reference proteome</keyword>
<dbReference type="STRING" id="84531.LA76x_1312"/>
<dbReference type="KEGG" id="lab:LA76x_1312"/>